<dbReference type="InterPro" id="IPR036610">
    <property type="entry name" value="PEBP-like_sf"/>
</dbReference>
<dbReference type="InterPro" id="IPR035810">
    <property type="entry name" value="PEBP_euk"/>
</dbReference>
<dbReference type="Pfam" id="PF01161">
    <property type="entry name" value="PBP"/>
    <property type="match status" value="1"/>
</dbReference>
<comment type="caution">
    <text evidence="4">The sequence shown here is derived from an EMBL/GenBank/DDBJ whole genome shotgun (WGS) entry which is preliminary data.</text>
</comment>
<evidence type="ECO:0000313" key="4">
    <source>
        <dbReference type="EMBL" id="KAG6417686.1"/>
    </source>
</evidence>
<dbReference type="GO" id="GO:0005737">
    <property type="term" value="C:cytoplasm"/>
    <property type="evidence" value="ECO:0007669"/>
    <property type="project" value="UniProtKB-SubCell"/>
</dbReference>
<accession>A0A8X8ZV33</accession>
<keyword evidence="5" id="KW-1185">Reference proteome</keyword>
<evidence type="ECO:0000256" key="2">
    <source>
        <dbReference type="ARBA" id="ARBA00007091"/>
    </source>
</evidence>
<dbReference type="Proteomes" id="UP000298416">
    <property type="component" value="Unassembled WGS sequence"/>
</dbReference>
<evidence type="ECO:0008006" key="6">
    <source>
        <dbReference type="Google" id="ProtNLM"/>
    </source>
</evidence>
<evidence type="ECO:0000313" key="5">
    <source>
        <dbReference type="Proteomes" id="UP000298416"/>
    </source>
</evidence>
<gene>
    <name evidence="4" type="ORF">SASPL_119873</name>
</gene>
<comment type="subcellular location">
    <subcellularLocation>
        <location evidence="1">Cytoplasm</location>
    </subcellularLocation>
</comment>
<dbReference type="FunFam" id="3.90.280.10:FF:000001">
    <property type="entry name" value="Terminal flower 1"/>
    <property type="match status" value="1"/>
</dbReference>
<reference evidence="4" key="2">
    <citation type="submission" date="2020-08" db="EMBL/GenBank/DDBJ databases">
        <title>Plant Genome Project.</title>
        <authorList>
            <person name="Zhang R.-G."/>
        </authorList>
    </citation>
    <scope>NUCLEOTIDE SEQUENCE</scope>
    <source>
        <strain evidence="4">Huo1</strain>
        <tissue evidence="4">Leaf</tissue>
    </source>
</reference>
<keyword evidence="3" id="KW-0963">Cytoplasm</keyword>
<dbReference type="PANTHER" id="PTHR11362:SF48">
    <property type="entry name" value="PROTEIN CENTRORADIALIS-LIKE"/>
    <property type="match status" value="1"/>
</dbReference>
<dbReference type="PANTHER" id="PTHR11362">
    <property type="entry name" value="PHOSPHATIDYLETHANOLAMINE-BINDING PROTEIN"/>
    <property type="match status" value="1"/>
</dbReference>
<dbReference type="SUPFAM" id="SSF49777">
    <property type="entry name" value="PEBP-like"/>
    <property type="match status" value="1"/>
</dbReference>
<evidence type="ECO:0000256" key="3">
    <source>
        <dbReference type="ARBA" id="ARBA00022490"/>
    </source>
</evidence>
<dbReference type="InterPro" id="IPR001858">
    <property type="entry name" value="Phosphatidylethanolamine-bd_CS"/>
</dbReference>
<dbReference type="EMBL" id="PNBA02000007">
    <property type="protein sequence ID" value="KAG6417686.1"/>
    <property type="molecule type" value="Genomic_DNA"/>
</dbReference>
<name>A0A8X8ZV33_SALSN</name>
<dbReference type="GO" id="GO:0005634">
    <property type="term" value="C:nucleus"/>
    <property type="evidence" value="ECO:0007669"/>
    <property type="project" value="TreeGrafter"/>
</dbReference>
<dbReference type="GO" id="GO:0009910">
    <property type="term" value="P:negative regulation of flower development"/>
    <property type="evidence" value="ECO:0007669"/>
    <property type="project" value="TreeGrafter"/>
</dbReference>
<organism evidence="4">
    <name type="scientific">Salvia splendens</name>
    <name type="common">Scarlet sage</name>
    <dbReference type="NCBI Taxonomy" id="180675"/>
    <lineage>
        <taxon>Eukaryota</taxon>
        <taxon>Viridiplantae</taxon>
        <taxon>Streptophyta</taxon>
        <taxon>Embryophyta</taxon>
        <taxon>Tracheophyta</taxon>
        <taxon>Spermatophyta</taxon>
        <taxon>Magnoliopsida</taxon>
        <taxon>eudicotyledons</taxon>
        <taxon>Gunneridae</taxon>
        <taxon>Pentapetalae</taxon>
        <taxon>asterids</taxon>
        <taxon>lamiids</taxon>
        <taxon>Lamiales</taxon>
        <taxon>Lamiaceae</taxon>
        <taxon>Nepetoideae</taxon>
        <taxon>Mentheae</taxon>
        <taxon>Salviinae</taxon>
        <taxon>Salvia</taxon>
        <taxon>Salvia subgen. Calosphace</taxon>
        <taxon>core Calosphace</taxon>
    </lineage>
</organism>
<evidence type="ECO:0000256" key="1">
    <source>
        <dbReference type="ARBA" id="ARBA00004496"/>
    </source>
</evidence>
<reference evidence="4" key="1">
    <citation type="submission" date="2018-01" db="EMBL/GenBank/DDBJ databases">
        <authorList>
            <person name="Mao J.F."/>
        </authorList>
    </citation>
    <scope>NUCLEOTIDE SEQUENCE</scope>
    <source>
        <strain evidence="4">Huo1</strain>
        <tissue evidence="4">Leaf</tissue>
    </source>
</reference>
<sequence>MLIMIKKRSDPLVIGKVVGEVVDSFSPTAKMSVIYNSKNHVYNGHHLLPSTLISKPKVLLHAAGDFSTFFTLIMTDPDVPGPSDPYLREHVHWIVTNIPGSTDSSFGREVVSYEMPRPNIGIHRLVFILYKQKKRMQSVSVPHCRDGFCSRKFAVEHELGQPVAALFFNCQRETAARAR</sequence>
<proteinExistence type="inferred from homology"/>
<dbReference type="CDD" id="cd00866">
    <property type="entry name" value="PEBP_euk"/>
    <property type="match status" value="1"/>
</dbReference>
<comment type="similarity">
    <text evidence="2">Belongs to the phosphatidylethanolamine-binding protein family.</text>
</comment>
<dbReference type="InterPro" id="IPR008914">
    <property type="entry name" value="PEBP"/>
</dbReference>
<dbReference type="PROSITE" id="PS01220">
    <property type="entry name" value="PBP"/>
    <property type="match status" value="1"/>
</dbReference>
<dbReference type="GO" id="GO:0010228">
    <property type="term" value="P:vegetative to reproductive phase transition of meristem"/>
    <property type="evidence" value="ECO:0007669"/>
    <property type="project" value="TreeGrafter"/>
</dbReference>
<dbReference type="Gene3D" id="3.90.280.10">
    <property type="entry name" value="PEBP-like"/>
    <property type="match status" value="1"/>
</dbReference>
<protein>
    <recommendedName>
        <fullName evidence="6">Protein FLOWERING LOCUS T</fullName>
    </recommendedName>
</protein>
<dbReference type="AlphaFoldDB" id="A0A8X8ZV33"/>